<dbReference type="GO" id="GO:0003676">
    <property type="term" value="F:nucleic acid binding"/>
    <property type="evidence" value="ECO:0007669"/>
    <property type="project" value="InterPro"/>
</dbReference>
<sequence>MSSLYSIVDGKLKPATRRALMKESLIEDWVAADPSLLGLDAMVIGRQVPTDHGKFNDLLALDASGAIIIIELKKDRTPPREIVAQVLDYASWVRTLTTPPQIYERAERYLQTRLVTAFREKFGEAIPEQLNGSHSMLIVASELDPASRRIVEYLSEEHGVAINTVFFNVFEANGQEWLTTDFLLDQEEVEERSERKVRSPWSGYYFVNAGLGEHRSWTDMKRYGFVSAGGGEFYTKRLEQLAVGDEIFVYDKGKGYIGYGTVTSKAQLASDFMTPDGLLFEQPLAEARMKRLGEPPDRAEYVVGVEWIKTVEPSQAKWFKGAFANQNIVCKLRDQATVDFLIAEFKDAVDGQL</sequence>
<evidence type="ECO:0000313" key="2">
    <source>
        <dbReference type="Proteomes" id="UP000016842"/>
    </source>
</evidence>
<dbReference type="PATRIC" id="fig|1337887.3.peg.1453"/>
<organism evidence="1 2">
    <name type="scientific">Brucella intermedia 229E</name>
    <dbReference type="NCBI Taxonomy" id="1337887"/>
    <lineage>
        <taxon>Bacteria</taxon>
        <taxon>Pseudomonadati</taxon>
        <taxon>Pseudomonadota</taxon>
        <taxon>Alphaproteobacteria</taxon>
        <taxon>Hyphomicrobiales</taxon>
        <taxon>Brucellaceae</taxon>
        <taxon>Brucella/Ochrobactrum group</taxon>
        <taxon>Brucella</taxon>
    </lineage>
</organism>
<reference evidence="1 2" key="1">
    <citation type="journal article" date="2014" name="FEMS Microbiol. Lett.">
        <title>Genome sequencing analysis reveals virulence-related gene content of Ochrobactrum intermedium strain 229E, a urease-positive strain isolated from the human gastric niche.</title>
        <authorList>
            <person name="Kulkarni G.J."/>
            <person name="Shetty S."/>
            <person name="Dharne M.S."/>
            <person name="Shouche Y.S."/>
        </authorList>
    </citation>
    <scope>NUCLEOTIDE SEQUENCE [LARGE SCALE GENOMIC DNA]</scope>
    <source>
        <strain evidence="1 2">229E</strain>
    </source>
</reference>
<proteinExistence type="predicted"/>
<dbReference type="Proteomes" id="UP000016842">
    <property type="component" value="Unassembled WGS sequence"/>
</dbReference>
<dbReference type="EMBL" id="ASXJ01000071">
    <property type="protein sequence ID" value="ERM02647.1"/>
    <property type="molecule type" value="Genomic_DNA"/>
</dbReference>
<gene>
    <name evidence="1" type="ORF">Q644_15545</name>
</gene>
<evidence type="ECO:0000313" key="1">
    <source>
        <dbReference type="EMBL" id="ERM02647.1"/>
    </source>
</evidence>
<protein>
    <recommendedName>
        <fullName evidence="3">DUF91 domain-containing protein</fullName>
    </recommendedName>
</protein>
<dbReference type="Gene3D" id="3.40.1350.10">
    <property type="match status" value="1"/>
</dbReference>
<evidence type="ECO:0008006" key="3">
    <source>
        <dbReference type="Google" id="ProtNLM"/>
    </source>
</evidence>
<comment type="caution">
    <text evidence="1">The sequence shown here is derived from an EMBL/GenBank/DDBJ whole genome shotgun (WGS) entry which is preliminary data.</text>
</comment>
<dbReference type="AlphaFoldDB" id="U4VIC7"/>
<dbReference type="InterPro" id="IPR011856">
    <property type="entry name" value="tRNA_endonuc-like_dom_sf"/>
</dbReference>
<accession>U4VIC7</accession>
<name>U4VIC7_9HYPH</name>